<evidence type="ECO:0000256" key="3">
    <source>
        <dbReference type="SAM" id="MobiDB-lite"/>
    </source>
</evidence>
<dbReference type="Gene3D" id="2.30.30.40">
    <property type="entry name" value="SH3 Domains"/>
    <property type="match status" value="2"/>
</dbReference>
<evidence type="ECO:0000313" key="6">
    <source>
        <dbReference type="EMBL" id="KAL3846586.1"/>
    </source>
</evidence>
<dbReference type="InterPro" id="IPR027267">
    <property type="entry name" value="AH/BAR_dom_sf"/>
</dbReference>
<dbReference type="Gene3D" id="1.20.1270.60">
    <property type="entry name" value="Arfaptin homology (AH) domain/BAR domain"/>
    <property type="match status" value="1"/>
</dbReference>
<sequence length="515" mass="58921">MTESTVPHDALELYQQADKKQKQIEEEISDAMTKYHYRMQKLGRIRQVLENNPVLITAASKVELQRKEARYSEKAVRSKQEYLNILSQEREARQSYLEDIRESKRQFDWFEKSRISIIQRALKKYFTIMKAHYLQRDEHIKNSAENRASLARMNINEEVYSLIDKFRIKIQIPVYEEFDESIFNIMRLRDPTSKNKEAKMSRKKSVFKRKGGKIQPYPETSGSDDVSKTILTVPDNSGYSYPDERFFKKTFCVEKDEVSTTESNSVLPQLQEKSKNKDSVNDAFEREVETTIVSRQVFNADQTEKGRVAEFMPESSAATDGSKVPSPAEVTSLVNIRVVATQSYQAQTGTELSFRQGQVIKQKVPPNSKGMAYGWTKPSKISRKQYGFYPASMVQLKCKKQSARKGAEVISEKSDSDHDSKSPSPVDISTWANVKVVAVESYHAQTTDELSLRKGQSINQSLPANSNGMSYGWTKASKFSRKQYGFYPASIVQLKPKRTGIRSLLSKKSAPIIFN</sequence>
<feature type="domain" description="SH3" evidence="4">
    <location>
        <begin position="333"/>
        <end position="399"/>
    </location>
</feature>
<keyword evidence="7" id="KW-1185">Reference proteome</keyword>
<feature type="compositionally biased region" description="Basic residues" evidence="3">
    <location>
        <begin position="201"/>
        <end position="212"/>
    </location>
</feature>
<feature type="region of interest" description="Disordered" evidence="3">
    <location>
        <begin position="405"/>
        <end position="425"/>
    </location>
</feature>
<accession>A0ABD3UC97</accession>
<feature type="domain" description="SH3" evidence="4">
    <location>
        <begin position="431"/>
        <end position="497"/>
    </location>
</feature>
<comment type="caution">
    <text evidence="5">The sequence shown here is derived from an EMBL/GenBank/DDBJ whole genome shotgun (WGS) entry which is preliminary data.</text>
</comment>
<dbReference type="CDD" id="cd00174">
    <property type="entry name" value="SH3"/>
    <property type="match status" value="1"/>
</dbReference>
<evidence type="ECO:0000256" key="2">
    <source>
        <dbReference type="PROSITE-ProRule" id="PRU00192"/>
    </source>
</evidence>
<protein>
    <recommendedName>
        <fullName evidence="4">SH3 domain-containing protein</fullName>
    </recommendedName>
</protein>
<dbReference type="InterPro" id="IPR036028">
    <property type="entry name" value="SH3-like_dom_sf"/>
</dbReference>
<dbReference type="SMART" id="SM00326">
    <property type="entry name" value="SH3"/>
    <property type="match status" value="2"/>
</dbReference>
<dbReference type="PROSITE" id="PS50002">
    <property type="entry name" value="SH3"/>
    <property type="match status" value="2"/>
</dbReference>
<gene>
    <name evidence="5" type="ORF">ACJMK2_017561</name>
    <name evidence="6" type="ORF">ACJMK2_017562</name>
</gene>
<keyword evidence="1 2" id="KW-0728">SH3 domain</keyword>
<evidence type="ECO:0000313" key="5">
    <source>
        <dbReference type="EMBL" id="KAL3846585.1"/>
    </source>
</evidence>
<reference evidence="5 7" key="1">
    <citation type="submission" date="2024-11" db="EMBL/GenBank/DDBJ databases">
        <title>Chromosome-level genome assembly of the freshwater bivalve Anodonta woodiana.</title>
        <authorList>
            <person name="Chen X."/>
        </authorList>
    </citation>
    <scope>NUCLEOTIDE SEQUENCE [LARGE SCALE GENOMIC DNA]</scope>
    <source>
        <strain evidence="5">MN2024</strain>
        <tissue evidence="5">Gills</tissue>
    </source>
</reference>
<evidence type="ECO:0000256" key="1">
    <source>
        <dbReference type="ARBA" id="ARBA00022443"/>
    </source>
</evidence>
<dbReference type="Proteomes" id="UP001634394">
    <property type="component" value="Unassembled WGS sequence"/>
</dbReference>
<dbReference type="InterPro" id="IPR001452">
    <property type="entry name" value="SH3_domain"/>
</dbReference>
<organism evidence="5 7">
    <name type="scientific">Sinanodonta woodiana</name>
    <name type="common">Chinese pond mussel</name>
    <name type="synonym">Anodonta woodiana</name>
    <dbReference type="NCBI Taxonomy" id="1069815"/>
    <lineage>
        <taxon>Eukaryota</taxon>
        <taxon>Metazoa</taxon>
        <taxon>Spiralia</taxon>
        <taxon>Lophotrochozoa</taxon>
        <taxon>Mollusca</taxon>
        <taxon>Bivalvia</taxon>
        <taxon>Autobranchia</taxon>
        <taxon>Heteroconchia</taxon>
        <taxon>Palaeoheterodonta</taxon>
        <taxon>Unionida</taxon>
        <taxon>Unionoidea</taxon>
        <taxon>Unionidae</taxon>
        <taxon>Unioninae</taxon>
        <taxon>Sinanodonta</taxon>
    </lineage>
</organism>
<name>A0ABD3UC97_SINWO</name>
<dbReference type="SUPFAM" id="SSF103657">
    <property type="entry name" value="BAR/IMD domain-like"/>
    <property type="match status" value="1"/>
</dbReference>
<dbReference type="EMBL" id="JBJQND010000016">
    <property type="protein sequence ID" value="KAL3846586.1"/>
    <property type="molecule type" value="Genomic_DNA"/>
</dbReference>
<feature type="region of interest" description="Disordered" evidence="3">
    <location>
        <begin position="194"/>
        <end position="228"/>
    </location>
</feature>
<evidence type="ECO:0000313" key="7">
    <source>
        <dbReference type="Proteomes" id="UP001634394"/>
    </source>
</evidence>
<dbReference type="EMBL" id="JBJQND010000016">
    <property type="protein sequence ID" value="KAL3846585.1"/>
    <property type="molecule type" value="Genomic_DNA"/>
</dbReference>
<feature type="compositionally biased region" description="Basic and acidic residues" evidence="3">
    <location>
        <begin position="405"/>
        <end position="421"/>
    </location>
</feature>
<dbReference type="SUPFAM" id="SSF50044">
    <property type="entry name" value="SH3-domain"/>
    <property type="match status" value="2"/>
</dbReference>
<dbReference type="AlphaFoldDB" id="A0ABD3UC97"/>
<evidence type="ECO:0000259" key="4">
    <source>
        <dbReference type="PROSITE" id="PS50002"/>
    </source>
</evidence>
<proteinExistence type="predicted"/>